<dbReference type="InterPro" id="IPR042088">
    <property type="entry name" value="OligoPept_F_C"/>
</dbReference>
<evidence type="ECO:0000313" key="9">
    <source>
        <dbReference type="EMBL" id="QBQ07662.1"/>
    </source>
</evidence>
<evidence type="ECO:0000256" key="6">
    <source>
        <dbReference type="RuleBase" id="RU003435"/>
    </source>
</evidence>
<sequence>MKRKQVDSIYKWNLNNIYKTKKKFKKDLDIVIKKNKELLKYKNKLGDFKVFKDFFLENEKINKLEEKMQFFLCILQVEQNNQFALDLESLYSQKMMELDGKFTWISEEVSKFNQKDFLNFIQNDIELKYYYKYYQDFFKELKYMLPYKQRKILSRVTNSSSIIYEMYETLLFKDNKHRKVEINNKIYELNSSTYSDLLLNSRPIEDQMVRVKFSLEFKKELKEKKHTLIKLYDNIVRSNIEHLKLIKKENFYDYFFDKEDFYKLHLEVLLNAAKESSNLNNKYLKLYKDFFKFDNKFYSTDTSLKFYQADKNKISVDNAKEIIKKHLSCLGQEYMNFLDIAFENHKIDYYEDENKATGAFTIPSYDFDNLISMNWTDDFESVYTLIHELGHSVHSLFANKYQPKPLNTFGNLIAEIASTFNEHLLSDKLLKNSDHKQKINILQNNIDFIASNFFSSARWTKFEIETFKLVENNQIINYNSIKNIIDNTFKKSDLLDEYDEECKYYDWTQISHLYEEPFYLYKYAVSIAFSYHLYNDFVINNDYNKFISFLKEGGSLEPLELFKKYGFDCTKSDSYLPLIKHFENLITQLENLLKKINTNN</sequence>
<dbReference type="EMBL" id="CP038013">
    <property type="protein sequence ID" value="QBQ07662.1"/>
    <property type="molecule type" value="Genomic_DNA"/>
</dbReference>
<keyword evidence="4 6" id="KW-0862">Zinc</keyword>
<evidence type="ECO:0000256" key="2">
    <source>
        <dbReference type="ARBA" id="ARBA00022723"/>
    </source>
</evidence>
<dbReference type="SUPFAM" id="SSF55486">
    <property type="entry name" value="Metalloproteases ('zincins'), catalytic domain"/>
    <property type="match status" value="1"/>
</dbReference>
<dbReference type="GO" id="GO:0004222">
    <property type="term" value="F:metalloendopeptidase activity"/>
    <property type="evidence" value="ECO:0007669"/>
    <property type="project" value="InterPro"/>
</dbReference>
<name>A0A4P7AHI9_9MOLU</name>
<dbReference type="GO" id="GO:0046872">
    <property type="term" value="F:metal ion binding"/>
    <property type="evidence" value="ECO:0007669"/>
    <property type="project" value="UniProtKB-UniRule"/>
</dbReference>
<evidence type="ECO:0000256" key="4">
    <source>
        <dbReference type="ARBA" id="ARBA00022833"/>
    </source>
</evidence>
<dbReference type="GO" id="GO:0006508">
    <property type="term" value="P:proteolysis"/>
    <property type="evidence" value="ECO:0007669"/>
    <property type="project" value="UniProtKB-KW"/>
</dbReference>
<keyword evidence="10" id="KW-1185">Reference proteome</keyword>
<proteinExistence type="inferred from homology"/>
<accession>A0A4P7AHI9</accession>
<dbReference type="KEGG" id="sgq:SGLAD_v1c04630"/>
<keyword evidence="3 6" id="KW-0378">Hydrolase</keyword>
<dbReference type="Gene3D" id="1.20.140.70">
    <property type="entry name" value="Oligopeptidase f, N-terminal domain"/>
    <property type="match status" value="1"/>
</dbReference>
<protein>
    <submittedName>
        <fullName evidence="9">Oligoendopeptidase F</fullName>
    </submittedName>
</protein>
<evidence type="ECO:0000259" key="8">
    <source>
        <dbReference type="Pfam" id="PF08439"/>
    </source>
</evidence>
<gene>
    <name evidence="9" type="primary">pepF</name>
    <name evidence="9" type="ORF">SGLAD_v1c04630</name>
</gene>
<dbReference type="Pfam" id="PF08439">
    <property type="entry name" value="Peptidase_M3_N"/>
    <property type="match status" value="1"/>
</dbReference>
<feature type="domain" description="Oligopeptidase F N-terminal" evidence="8">
    <location>
        <begin position="110"/>
        <end position="174"/>
    </location>
</feature>
<dbReference type="RefSeq" id="WP_134297452.1">
    <property type="nucleotide sequence ID" value="NZ_CP038013.1"/>
</dbReference>
<dbReference type="OrthoDB" id="9766487at2"/>
<dbReference type="Proteomes" id="UP000294309">
    <property type="component" value="Chromosome"/>
</dbReference>
<dbReference type="Pfam" id="PF01432">
    <property type="entry name" value="Peptidase_M3"/>
    <property type="match status" value="1"/>
</dbReference>
<evidence type="ECO:0000256" key="5">
    <source>
        <dbReference type="ARBA" id="ARBA00023049"/>
    </source>
</evidence>
<organism evidence="9 10">
    <name type="scientific">Spiroplasma gladiatoris</name>
    <dbReference type="NCBI Taxonomy" id="2143"/>
    <lineage>
        <taxon>Bacteria</taxon>
        <taxon>Bacillati</taxon>
        <taxon>Mycoplasmatota</taxon>
        <taxon>Mollicutes</taxon>
        <taxon>Entomoplasmatales</taxon>
        <taxon>Spiroplasmataceae</taxon>
        <taxon>Spiroplasma</taxon>
    </lineage>
</organism>
<keyword evidence="1 6" id="KW-0645">Protease</keyword>
<dbReference type="InterPro" id="IPR001567">
    <property type="entry name" value="Pept_M3A_M3B_dom"/>
</dbReference>
<dbReference type="AlphaFoldDB" id="A0A4P7AHI9"/>
<dbReference type="InterPro" id="IPR013647">
    <property type="entry name" value="OligopepF_N_dom"/>
</dbReference>
<keyword evidence="5 6" id="KW-0482">Metalloprotease</keyword>
<comment type="cofactor">
    <cofactor evidence="6">
        <name>Zn(2+)</name>
        <dbReference type="ChEBI" id="CHEBI:29105"/>
    </cofactor>
    <text evidence="6">Binds 1 zinc ion.</text>
</comment>
<keyword evidence="2 6" id="KW-0479">Metal-binding</keyword>
<evidence type="ECO:0000313" key="10">
    <source>
        <dbReference type="Proteomes" id="UP000294309"/>
    </source>
</evidence>
<comment type="similarity">
    <text evidence="6">Belongs to the peptidase M3 family.</text>
</comment>
<evidence type="ECO:0000259" key="7">
    <source>
        <dbReference type="Pfam" id="PF01432"/>
    </source>
</evidence>
<feature type="domain" description="Peptidase M3A/M3B catalytic" evidence="7">
    <location>
        <begin position="205"/>
        <end position="576"/>
    </location>
</feature>
<evidence type="ECO:0000256" key="3">
    <source>
        <dbReference type="ARBA" id="ARBA00022801"/>
    </source>
</evidence>
<reference evidence="9 10" key="1">
    <citation type="submission" date="2019-03" db="EMBL/GenBank/DDBJ databases">
        <title>Complete genome sequence of Spiroplasma gladiatoris TG-1 (DSM 22552).</title>
        <authorList>
            <person name="Lin Y.-C."/>
            <person name="Chou L."/>
            <person name="Kuo C.-H."/>
        </authorList>
    </citation>
    <scope>NUCLEOTIDE SEQUENCE [LARGE SCALE GENOMIC DNA]</scope>
    <source>
        <strain evidence="9 10">TG-1</strain>
    </source>
</reference>
<evidence type="ECO:0000256" key="1">
    <source>
        <dbReference type="ARBA" id="ARBA00022670"/>
    </source>
</evidence>
<dbReference type="Gene3D" id="1.10.1370.20">
    <property type="entry name" value="Oligoendopeptidase f, C-terminal domain"/>
    <property type="match status" value="1"/>
</dbReference>